<gene>
    <name evidence="2" type="ORF">AHOG_04010</name>
</gene>
<organism evidence="2 3">
    <name type="scientific">Actinoalloteichus hoggarensis</name>
    <dbReference type="NCBI Taxonomy" id="1470176"/>
    <lineage>
        <taxon>Bacteria</taxon>
        <taxon>Bacillati</taxon>
        <taxon>Actinomycetota</taxon>
        <taxon>Actinomycetes</taxon>
        <taxon>Pseudonocardiales</taxon>
        <taxon>Pseudonocardiaceae</taxon>
        <taxon>Actinoalloteichus</taxon>
    </lineage>
</organism>
<name>A0A221VYC9_9PSEU</name>
<evidence type="ECO:0000313" key="2">
    <source>
        <dbReference type="EMBL" id="ASO18458.1"/>
    </source>
</evidence>
<sequence length="184" mass="18952">MVIGMVTAWGAASSGPIAVETAFTPFGMGGVLAFAVGVLLAGGGRRWPLGPIALIWAAWTLVVLTVDGARLGTEVSGSSESCTVEVQDPAIGGTPTGEPAVRNWVVCGEGEGFYLITAESAVTVGGQIEVLRTSGDVWPPVPTTRHDVAGATLSVPLAVGGMVLLLLLARGLGRRDRRLFDQDR</sequence>
<accession>A0A221VYC9</accession>
<dbReference type="KEGG" id="ahg:AHOG_04010"/>
<feature type="transmembrane region" description="Helical" evidence="1">
    <location>
        <begin position="148"/>
        <end position="169"/>
    </location>
</feature>
<keyword evidence="1" id="KW-0812">Transmembrane</keyword>
<feature type="transmembrane region" description="Helical" evidence="1">
    <location>
        <begin position="49"/>
        <end position="66"/>
    </location>
</feature>
<evidence type="ECO:0000313" key="3">
    <source>
        <dbReference type="Proteomes" id="UP000204221"/>
    </source>
</evidence>
<keyword evidence="3" id="KW-1185">Reference proteome</keyword>
<reference evidence="2 3" key="1">
    <citation type="submission" date="2017-07" db="EMBL/GenBank/DDBJ databases">
        <title>Complete genome sequence of Actinoalloteichus hoggarensis DSM 45943, type strain of Actinoalloteichus hoggarensis.</title>
        <authorList>
            <person name="Ruckert C."/>
            <person name="Nouioui I."/>
            <person name="Willmese J."/>
            <person name="van Wezel G."/>
            <person name="Klenk H.-P."/>
            <person name="Kalinowski J."/>
            <person name="Zotchev S.B."/>
        </authorList>
    </citation>
    <scope>NUCLEOTIDE SEQUENCE [LARGE SCALE GENOMIC DNA]</scope>
    <source>
        <strain evidence="2 3">DSM 45943</strain>
    </source>
</reference>
<keyword evidence="1" id="KW-1133">Transmembrane helix</keyword>
<dbReference type="AlphaFoldDB" id="A0A221VYC9"/>
<dbReference type="EMBL" id="CP022521">
    <property type="protein sequence ID" value="ASO18458.1"/>
    <property type="molecule type" value="Genomic_DNA"/>
</dbReference>
<protein>
    <submittedName>
        <fullName evidence="2">Uncharacterized protein</fullName>
    </submittedName>
</protein>
<keyword evidence="1" id="KW-0472">Membrane</keyword>
<feature type="transmembrane region" description="Helical" evidence="1">
    <location>
        <begin position="22"/>
        <end position="42"/>
    </location>
</feature>
<evidence type="ECO:0000256" key="1">
    <source>
        <dbReference type="SAM" id="Phobius"/>
    </source>
</evidence>
<proteinExistence type="predicted"/>
<dbReference type="Proteomes" id="UP000204221">
    <property type="component" value="Chromosome"/>
</dbReference>